<gene>
    <name evidence="2" type="ORF">SI8410_15019570</name>
</gene>
<organism evidence="2 3">
    <name type="scientific">Spirodela intermedia</name>
    <name type="common">Intermediate duckweed</name>
    <dbReference type="NCBI Taxonomy" id="51605"/>
    <lineage>
        <taxon>Eukaryota</taxon>
        <taxon>Viridiplantae</taxon>
        <taxon>Streptophyta</taxon>
        <taxon>Embryophyta</taxon>
        <taxon>Tracheophyta</taxon>
        <taxon>Spermatophyta</taxon>
        <taxon>Magnoliopsida</taxon>
        <taxon>Liliopsida</taxon>
        <taxon>Araceae</taxon>
        <taxon>Lemnoideae</taxon>
        <taxon>Spirodela</taxon>
    </lineage>
</organism>
<evidence type="ECO:0000313" key="3">
    <source>
        <dbReference type="Proteomes" id="UP000663760"/>
    </source>
</evidence>
<dbReference type="AlphaFoldDB" id="A0A7I8LGE6"/>
<name>A0A7I8LGE6_SPIIN</name>
<accession>A0A7I8LGE6</accession>
<feature type="region of interest" description="Disordered" evidence="1">
    <location>
        <begin position="80"/>
        <end position="106"/>
    </location>
</feature>
<dbReference type="Proteomes" id="UP000663760">
    <property type="component" value="Chromosome 15"/>
</dbReference>
<dbReference type="EMBL" id="LR746278">
    <property type="protein sequence ID" value="CAA7408892.1"/>
    <property type="molecule type" value="Genomic_DNA"/>
</dbReference>
<reference evidence="2" key="1">
    <citation type="submission" date="2020-02" db="EMBL/GenBank/DDBJ databases">
        <authorList>
            <person name="Scholz U."/>
            <person name="Mascher M."/>
            <person name="Fiebig A."/>
        </authorList>
    </citation>
    <scope>NUCLEOTIDE SEQUENCE</scope>
</reference>
<feature type="region of interest" description="Disordered" evidence="1">
    <location>
        <begin position="1"/>
        <end position="54"/>
    </location>
</feature>
<sequence>MVSRVTRTSGRGVERSREGATAEKGDIGERGEPEVISEEKGERPEKLDAPSRKKKGIWARPIAASLCVRLFLCLLSSAGRGPPTSSAPAMAGGVEGAYMDGGRDQE</sequence>
<keyword evidence="3" id="KW-1185">Reference proteome</keyword>
<evidence type="ECO:0000313" key="2">
    <source>
        <dbReference type="EMBL" id="CAA7408892.1"/>
    </source>
</evidence>
<evidence type="ECO:0000256" key="1">
    <source>
        <dbReference type="SAM" id="MobiDB-lite"/>
    </source>
</evidence>
<protein>
    <submittedName>
        <fullName evidence="2">Uncharacterized protein</fullName>
    </submittedName>
</protein>
<feature type="compositionally biased region" description="Basic and acidic residues" evidence="1">
    <location>
        <begin position="12"/>
        <end position="51"/>
    </location>
</feature>
<proteinExistence type="predicted"/>